<evidence type="ECO:0000256" key="11">
    <source>
        <dbReference type="ARBA" id="ARBA00023136"/>
    </source>
</evidence>
<protein>
    <submittedName>
        <fullName evidence="17">Probable LRR receptor-like serine/threonine-protein kinase At3g47570</fullName>
    </submittedName>
</protein>
<dbReference type="PROSITE" id="PS50011">
    <property type="entry name" value="PROTEIN_KINASE_DOM"/>
    <property type="match status" value="1"/>
</dbReference>
<evidence type="ECO:0000256" key="9">
    <source>
        <dbReference type="ARBA" id="ARBA00022840"/>
    </source>
</evidence>
<accession>A0A6P5WFD8</accession>
<dbReference type="KEGG" id="dzi:111274232"/>
<keyword evidence="9 12" id="KW-0067">ATP-binding</keyword>
<evidence type="ECO:0000256" key="5">
    <source>
        <dbReference type="ARBA" id="ARBA00022692"/>
    </source>
</evidence>
<evidence type="ECO:0000256" key="7">
    <source>
        <dbReference type="ARBA" id="ARBA00022741"/>
    </source>
</evidence>
<dbReference type="Gene3D" id="1.10.510.10">
    <property type="entry name" value="Transferase(Phosphotransferase) domain 1"/>
    <property type="match status" value="1"/>
</dbReference>
<evidence type="ECO:0000313" key="16">
    <source>
        <dbReference type="Proteomes" id="UP000515121"/>
    </source>
</evidence>
<dbReference type="InterPro" id="IPR008271">
    <property type="entry name" value="Ser/Thr_kinase_AS"/>
</dbReference>
<dbReference type="PROSITE" id="PS00107">
    <property type="entry name" value="PROTEIN_KINASE_ATP"/>
    <property type="match status" value="1"/>
</dbReference>
<evidence type="ECO:0000256" key="13">
    <source>
        <dbReference type="RuleBase" id="RU000304"/>
    </source>
</evidence>
<dbReference type="GO" id="GO:0016020">
    <property type="term" value="C:membrane"/>
    <property type="evidence" value="ECO:0007669"/>
    <property type="project" value="UniProtKB-SubCell"/>
</dbReference>
<evidence type="ECO:0000259" key="15">
    <source>
        <dbReference type="PROSITE" id="PS50011"/>
    </source>
</evidence>
<sequence>MNNSMNYFYITLEKSRVRKANLICLVPDKVIEFGKGFLVERILEGEISIGGPFRYFSAKSFMKNYGLCGSLALQVPPCKSRQWKMTPLHVLKYVLPVVTTIIVIAAFIIVLKRCQKRSRNLPVIEDILPLEMWRRISYNQLLQATNGFDECNLLGSGGFGSVYRGTLSDGMNVAIKVFNMQAHGGFKSFDVECEVMRNISHRNPVKVISSCSNVSFKALIFEFMPNGSLEKWLYSYNYFLDILQRIDVVIDVASALEYLDFGCSLSMIHCDVKPSNIVLDKDMVAHVGDFGISKLLGEEDSMRQTMTLATIGYMAPGD</sequence>
<dbReference type="PANTHER" id="PTHR27008">
    <property type="entry name" value="OS04G0122200 PROTEIN"/>
    <property type="match status" value="1"/>
</dbReference>
<dbReference type="Gene3D" id="3.30.200.20">
    <property type="entry name" value="Phosphorylase Kinase, domain 1"/>
    <property type="match status" value="1"/>
</dbReference>
<keyword evidence="16" id="KW-1185">Reference proteome</keyword>
<dbReference type="FunFam" id="3.30.200.20:FF:000661">
    <property type="entry name" value="Serine-threonine protein kinase plant-type"/>
    <property type="match status" value="1"/>
</dbReference>
<keyword evidence="4" id="KW-0808">Transferase</keyword>
<dbReference type="InterPro" id="IPR011009">
    <property type="entry name" value="Kinase-like_dom_sf"/>
</dbReference>
<feature type="transmembrane region" description="Helical" evidence="14">
    <location>
        <begin position="93"/>
        <end position="111"/>
    </location>
</feature>
<feature type="binding site" evidence="12">
    <location>
        <position position="176"/>
    </location>
    <ligand>
        <name>ATP</name>
        <dbReference type="ChEBI" id="CHEBI:30616"/>
    </ligand>
</feature>
<evidence type="ECO:0000256" key="14">
    <source>
        <dbReference type="SAM" id="Phobius"/>
    </source>
</evidence>
<evidence type="ECO:0000256" key="6">
    <source>
        <dbReference type="ARBA" id="ARBA00022737"/>
    </source>
</evidence>
<name>A0A6P5WFD8_DURZI</name>
<dbReference type="Pfam" id="PF07714">
    <property type="entry name" value="PK_Tyr_Ser-Thr"/>
    <property type="match status" value="1"/>
</dbReference>
<dbReference type="AlphaFoldDB" id="A0A6P5WFD8"/>
<keyword evidence="11 14" id="KW-0472">Membrane</keyword>
<feature type="domain" description="Protein kinase" evidence="15">
    <location>
        <begin position="148"/>
        <end position="318"/>
    </location>
</feature>
<evidence type="ECO:0000256" key="4">
    <source>
        <dbReference type="ARBA" id="ARBA00022679"/>
    </source>
</evidence>
<keyword evidence="8" id="KW-0418">Kinase</keyword>
<evidence type="ECO:0000256" key="8">
    <source>
        <dbReference type="ARBA" id="ARBA00022777"/>
    </source>
</evidence>
<dbReference type="GO" id="GO:0005524">
    <property type="term" value="F:ATP binding"/>
    <property type="evidence" value="ECO:0007669"/>
    <property type="project" value="UniProtKB-UniRule"/>
</dbReference>
<dbReference type="InterPro" id="IPR001245">
    <property type="entry name" value="Ser-Thr/Tyr_kinase_cat_dom"/>
</dbReference>
<keyword evidence="5 14" id="KW-0812">Transmembrane</keyword>
<evidence type="ECO:0000256" key="3">
    <source>
        <dbReference type="ARBA" id="ARBA00022614"/>
    </source>
</evidence>
<organism evidence="16 17">
    <name type="scientific">Durio zibethinus</name>
    <name type="common">Durian</name>
    <dbReference type="NCBI Taxonomy" id="66656"/>
    <lineage>
        <taxon>Eukaryota</taxon>
        <taxon>Viridiplantae</taxon>
        <taxon>Streptophyta</taxon>
        <taxon>Embryophyta</taxon>
        <taxon>Tracheophyta</taxon>
        <taxon>Spermatophyta</taxon>
        <taxon>Magnoliopsida</taxon>
        <taxon>eudicotyledons</taxon>
        <taxon>Gunneridae</taxon>
        <taxon>Pentapetalae</taxon>
        <taxon>rosids</taxon>
        <taxon>malvids</taxon>
        <taxon>Malvales</taxon>
        <taxon>Malvaceae</taxon>
        <taxon>Helicteroideae</taxon>
        <taxon>Durio</taxon>
    </lineage>
</organism>
<keyword evidence="10 14" id="KW-1133">Transmembrane helix</keyword>
<dbReference type="PANTHER" id="PTHR27008:SF585">
    <property type="entry name" value="PROTEIN KINASE DOMAIN-CONTAINING PROTEIN"/>
    <property type="match status" value="1"/>
</dbReference>
<evidence type="ECO:0000256" key="10">
    <source>
        <dbReference type="ARBA" id="ARBA00022989"/>
    </source>
</evidence>
<keyword evidence="6" id="KW-0677">Repeat</keyword>
<dbReference type="PROSITE" id="PS00108">
    <property type="entry name" value="PROTEIN_KINASE_ST"/>
    <property type="match status" value="1"/>
</dbReference>
<evidence type="ECO:0000256" key="2">
    <source>
        <dbReference type="ARBA" id="ARBA00022527"/>
    </source>
</evidence>
<dbReference type="GO" id="GO:0004674">
    <property type="term" value="F:protein serine/threonine kinase activity"/>
    <property type="evidence" value="ECO:0007669"/>
    <property type="project" value="UniProtKB-KW"/>
</dbReference>
<proteinExistence type="inferred from homology"/>
<comment type="subcellular location">
    <subcellularLocation>
        <location evidence="1">Membrane</location>
    </subcellularLocation>
</comment>
<dbReference type="Proteomes" id="UP000515121">
    <property type="component" value="Unplaced"/>
</dbReference>
<dbReference type="InterPro" id="IPR017441">
    <property type="entry name" value="Protein_kinase_ATP_BS"/>
</dbReference>
<dbReference type="SMART" id="SM00220">
    <property type="entry name" value="S_TKc"/>
    <property type="match status" value="1"/>
</dbReference>
<keyword evidence="3" id="KW-0433">Leucine-rich repeat</keyword>
<dbReference type="GeneID" id="111274232"/>
<comment type="similarity">
    <text evidence="13">Belongs to the protein kinase superfamily.</text>
</comment>
<evidence type="ECO:0000313" key="17">
    <source>
        <dbReference type="RefSeq" id="XP_022714584.1"/>
    </source>
</evidence>
<gene>
    <name evidence="17" type="primary">LOC111274232</name>
</gene>
<dbReference type="RefSeq" id="XP_022714584.1">
    <property type="nucleotide sequence ID" value="XM_022858849.1"/>
</dbReference>
<keyword evidence="2 13" id="KW-0723">Serine/threonine-protein kinase</keyword>
<dbReference type="InterPro" id="IPR000719">
    <property type="entry name" value="Prot_kinase_dom"/>
</dbReference>
<reference evidence="17" key="1">
    <citation type="submission" date="2025-08" db="UniProtKB">
        <authorList>
            <consortium name="RefSeq"/>
        </authorList>
    </citation>
    <scope>IDENTIFICATION</scope>
    <source>
        <tissue evidence="17">Fruit stalk</tissue>
    </source>
</reference>
<evidence type="ECO:0000256" key="1">
    <source>
        <dbReference type="ARBA" id="ARBA00004370"/>
    </source>
</evidence>
<dbReference type="InterPro" id="IPR051809">
    <property type="entry name" value="Plant_receptor-like_S/T_kinase"/>
</dbReference>
<dbReference type="OrthoDB" id="1724816at2759"/>
<keyword evidence="7 12" id="KW-0547">Nucleotide-binding</keyword>
<dbReference type="SUPFAM" id="SSF56112">
    <property type="entry name" value="Protein kinase-like (PK-like)"/>
    <property type="match status" value="1"/>
</dbReference>
<evidence type="ECO:0000256" key="12">
    <source>
        <dbReference type="PROSITE-ProRule" id="PRU10141"/>
    </source>
</evidence>